<protein>
    <recommendedName>
        <fullName evidence="4">DUF2171 domain-containing protein</fullName>
    </recommendedName>
</protein>
<feature type="region of interest" description="Disordered" evidence="1">
    <location>
        <begin position="1"/>
        <end position="34"/>
    </location>
</feature>
<dbReference type="RefSeq" id="WP_076476989.1">
    <property type="nucleotide sequence ID" value="NZ_MTJZ01000012.1"/>
</dbReference>
<dbReference type="Proteomes" id="UP000187194">
    <property type="component" value="Unassembled WGS sequence"/>
</dbReference>
<gene>
    <name evidence="2" type="ORF">BW685_12920</name>
</gene>
<accession>A0A1R1JD59</accession>
<evidence type="ECO:0000313" key="2">
    <source>
        <dbReference type="EMBL" id="OMG73118.1"/>
    </source>
</evidence>
<comment type="caution">
    <text evidence="2">The sequence shown here is derived from an EMBL/GenBank/DDBJ whole genome shotgun (WGS) entry which is preliminary data.</text>
</comment>
<sequence length="68" mass="7215">MSKAWDTAVIKADANHPDKGRAGVVQGVERNPDGTDKVLTIRLDELPDGSPAKVVNAAPEDVTIHNVN</sequence>
<proteinExistence type="predicted"/>
<evidence type="ECO:0008006" key="4">
    <source>
        <dbReference type="Google" id="ProtNLM"/>
    </source>
</evidence>
<dbReference type="AlphaFoldDB" id="A0A1R1JD59"/>
<dbReference type="EMBL" id="MTJZ01000012">
    <property type="protein sequence ID" value="OMG73118.1"/>
    <property type="molecule type" value="Genomic_DNA"/>
</dbReference>
<reference evidence="2 3" key="1">
    <citation type="submission" date="2017-01" db="EMBL/GenBank/DDBJ databases">
        <title>Phylogeographic, genomic and meropenem susceptibility analysis of Burkholderia ubonensis.</title>
        <authorList>
            <person name="Price E.P."/>
            <person name="Sarovich D.S."/>
            <person name="Webb J.R."/>
            <person name="Hall C.M."/>
            <person name="Sahl J.W."/>
            <person name="Kaestli M."/>
            <person name="Mayo M."/>
            <person name="Harrington G."/>
            <person name="Baker A.L."/>
            <person name="Sidak-Loftis L.C."/>
            <person name="Lummis M."/>
            <person name="Schupp J.M."/>
            <person name="Gillece J.D."/>
            <person name="Tuanyok A."/>
            <person name="Warner J."/>
            <person name="Busch J.D."/>
            <person name="Keim P."/>
            <person name="Currie B.J."/>
            <person name="Wagner D.M."/>
        </authorList>
    </citation>
    <scope>NUCLEOTIDE SEQUENCE [LARGE SCALE GENOMIC DNA]</scope>
    <source>
        <strain evidence="2 3">A21</strain>
    </source>
</reference>
<evidence type="ECO:0000256" key="1">
    <source>
        <dbReference type="SAM" id="MobiDB-lite"/>
    </source>
</evidence>
<evidence type="ECO:0000313" key="3">
    <source>
        <dbReference type="Proteomes" id="UP000187194"/>
    </source>
</evidence>
<organism evidence="2 3">
    <name type="scientific">Burkholderia ubonensis</name>
    <dbReference type="NCBI Taxonomy" id="101571"/>
    <lineage>
        <taxon>Bacteria</taxon>
        <taxon>Pseudomonadati</taxon>
        <taxon>Pseudomonadota</taxon>
        <taxon>Betaproteobacteria</taxon>
        <taxon>Burkholderiales</taxon>
        <taxon>Burkholderiaceae</taxon>
        <taxon>Burkholderia</taxon>
        <taxon>Burkholderia cepacia complex</taxon>
    </lineage>
</organism>
<name>A0A1R1JD59_9BURK</name>